<dbReference type="Gene3D" id="3.90.550.10">
    <property type="entry name" value="Spore Coat Polysaccharide Biosynthesis Protein SpsA, Chain A"/>
    <property type="match status" value="1"/>
</dbReference>
<protein>
    <submittedName>
        <fullName evidence="4">CTP:phosphocholine cytidylyltransferase</fullName>
    </submittedName>
</protein>
<dbReference type="Pfam" id="PF00483">
    <property type="entry name" value="NTP_transferase"/>
    <property type="match status" value="1"/>
</dbReference>
<feature type="domain" description="Nucleotidyl transferase" evidence="3">
    <location>
        <begin position="71"/>
        <end position="181"/>
    </location>
</feature>
<evidence type="ECO:0000313" key="5">
    <source>
        <dbReference type="Proteomes" id="UP000183469"/>
    </source>
</evidence>
<evidence type="ECO:0000256" key="2">
    <source>
        <dbReference type="ARBA" id="ARBA00022695"/>
    </source>
</evidence>
<dbReference type="OrthoDB" id="9803871at2"/>
<accession>A0A1H3WRA9</accession>
<dbReference type="PANTHER" id="PTHR43584">
    <property type="entry name" value="NUCLEOTIDYL TRANSFERASE"/>
    <property type="match status" value="1"/>
</dbReference>
<reference evidence="4 5" key="1">
    <citation type="submission" date="2016-10" db="EMBL/GenBank/DDBJ databases">
        <authorList>
            <person name="de Groot N.N."/>
        </authorList>
    </citation>
    <scope>NUCLEOTIDE SEQUENCE [LARGE SCALE GENOMIC DNA]</scope>
    <source>
        <strain evidence="4 5">DSM 2872</strain>
    </source>
</reference>
<keyword evidence="1 4" id="KW-0808">Transferase</keyword>
<dbReference type="SUPFAM" id="SSF53448">
    <property type="entry name" value="Nucleotide-diphospho-sugar transferases"/>
    <property type="match status" value="1"/>
</dbReference>
<dbReference type="AlphaFoldDB" id="A0A1H3WRA9"/>
<organism evidence="4 5">
    <name type="scientific">Selenomonas ruminantium</name>
    <dbReference type="NCBI Taxonomy" id="971"/>
    <lineage>
        <taxon>Bacteria</taxon>
        <taxon>Bacillati</taxon>
        <taxon>Bacillota</taxon>
        <taxon>Negativicutes</taxon>
        <taxon>Selenomonadales</taxon>
        <taxon>Selenomonadaceae</taxon>
        <taxon>Selenomonas</taxon>
    </lineage>
</organism>
<sequence>MLMTRKHFDVMVSLVSKDNFINHERKSDIFIQDDVDYATVLHDLSAFGYVEDNHLTSTGLEFLSRYRVKRAVFIAAGFGTRLLPITLNTPKPLVRVHGVRIIDRLIDACLAADIEEIFIVRGYHAEQFDELLYKYPMIRFLENPVYNEANNISSALVARNLLSNAYVFEADLLLSNPAIIKKYQYTSNFLAIKKNRSDDWCFKVKNGVIVEEQIGGAGADIWQMVGISYWNEADGKKLSQDIAEVYASPGGKERYWEQVPLVYQKDRYSVEVRECQEEDILEIDTYNELKAVDKSYDV</sequence>
<dbReference type="InterPro" id="IPR005835">
    <property type="entry name" value="NTP_transferase_dom"/>
</dbReference>
<dbReference type="GO" id="GO:0016779">
    <property type="term" value="F:nucleotidyltransferase activity"/>
    <property type="evidence" value="ECO:0007669"/>
    <property type="project" value="UniProtKB-KW"/>
</dbReference>
<dbReference type="CDD" id="cd02523">
    <property type="entry name" value="PC_cytidylyltransferase"/>
    <property type="match status" value="1"/>
</dbReference>
<evidence type="ECO:0000313" key="4">
    <source>
        <dbReference type="EMBL" id="SDZ88884.1"/>
    </source>
</evidence>
<dbReference type="InterPro" id="IPR029044">
    <property type="entry name" value="Nucleotide-diphossugar_trans"/>
</dbReference>
<evidence type="ECO:0000259" key="3">
    <source>
        <dbReference type="Pfam" id="PF00483"/>
    </source>
</evidence>
<proteinExistence type="predicted"/>
<dbReference type="RefSeq" id="WP_143035145.1">
    <property type="nucleotide sequence ID" value="NZ_FNQG01000004.1"/>
</dbReference>
<dbReference type="Proteomes" id="UP000183469">
    <property type="component" value="Unassembled WGS sequence"/>
</dbReference>
<dbReference type="InterPro" id="IPR050065">
    <property type="entry name" value="GlmU-like"/>
</dbReference>
<dbReference type="EMBL" id="FNQG01000004">
    <property type="protein sequence ID" value="SDZ88884.1"/>
    <property type="molecule type" value="Genomic_DNA"/>
</dbReference>
<name>A0A1H3WRA9_SELRU</name>
<dbReference type="PANTHER" id="PTHR43584:SF5">
    <property type="entry name" value="PROTEIN LICC"/>
    <property type="match status" value="1"/>
</dbReference>
<evidence type="ECO:0000256" key="1">
    <source>
        <dbReference type="ARBA" id="ARBA00022679"/>
    </source>
</evidence>
<gene>
    <name evidence="4" type="ORF">SAMN05660648_01073</name>
</gene>
<keyword evidence="2 4" id="KW-0548">Nucleotidyltransferase</keyword>